<accession>A0A653BTK3</accession>
<dbReference type="EMBL" id="CAACVG010005098">
    <property type="protein sequence ID" value="VEN38933.1"/>
    <property type="molecule type" value="Genomic_DNA"/>
</dbReference>
<organism evidence="1 2">
    <name type="scientific">Callosobruchus maculatus</name>
    <name type="common">Southern cowpea weevil</name>
    <name type="synonym">Pulse bruchid</name>
    <dbReference type="NCBI Taxonomy" id="64391"/>
    <lineage>
        <taxon>Eukaryota</taxon>
        <taxon>Metazoa</taxon>
        <taxon>Ecdysozoa</taxon>
        <taxon>Arthropoda</taxon>
        <taxon>Hexapoda</taxon>
        <taxon>Insecta</taxon>
        <taxon>Pterygota</taxon>
        <taxon>Neoptera</taxon>
        <taxon>Endopterygota</taxon>
        <taxon>Coleoptera</taxon>
        <taxon>Polyphaga</taxon>
        <taxon>Cucujiformia</taxon>
        <taxon>Chrysomeloidea</taxon>
        <taxon>Chrysomelidae</taxon>
        <taxon>Bruchinae</taxon>
        <taxon>Bruchini</taxon>
        <taxon>Callosobruchus</taxon>
    </lineage>
</organism>
<evidence type="ECO:0000313" key="1">
    <source>
        <dbReference type="EMBL" id="VEN38933.1"/>
    </source>
</evidence>
<dbReference type="OrthoDB" id="371463at2759"/>
<gene>
    <name evidence="1" type="ORF">CALMAC_LOCUS3655</name>
</gene>
<evidence type="ECO:0000313" key="2">
    <source>
        <dbReference type="Proteomes" id="UP000410492"/>
    </source>
</evidence>
<dbReference type="AlphaFoldDB" id="A0A653BTK3"/>
<keyword evidence="2" id="KW-1185">Reference proteome</keyword>
<sequence length="27" mass="2861">MTITCITLKLYTTSSKCSTNTSTTCAS</sequence>
<protein>
    <submittedName>
        <fullName evidence="1">Uncharacterized protein</fullName>
    </submittedName>
</protein>
<dbReference type="Proteomes" id="UP000410492">
    <property type="component" value="Unassembled WGS sequence"/>
</dbReference>
<proteinExistence type="predicted"/>
<name>A0A653BTK3_CALMS</name>
<reference evidence="1 2" key="1">
    <citation type="submission" date="2019-01" db="EMBL/GenBank/DDBJ databases">
        <authorList>
            <person name="Sayadi A."/>
        </authorList>
    </citation>
    <scope>NUCLEOTIDE SEQUENCE [LARGE SCALE GENOMIC DNA]</scope>
</reference>